<dbReference type="CDD" id="cd01043">
    <property type="entry name" value="DPS"/>
    <property type="match status" value="1"/>
</dbReference>
<dbReference type="InterPro" id="IPR036291">
    <property type="entry name" value="NAD(P)-bd_dom_sf"/>
</dbReference>
<dbReference type="GO" id="GO:0000166">
    <property type="term" value="F:nucleotide binding"/>
    <property type="evidence" value="ECO:0007669"/>
    <property type="project" value="InterPro"/>
</dbReference>
<dbReference type="GO" id="GO:0004322">
    <property type="term" value="F:ferroxidase activity"/>
    <property type="evidence" value="ECO:0007669"/>
    <property type="project" value="UniProtKB-EC"/>
</dbReference>
<evidence type="ECO:0000256" key="2">
    <source>
        <dbReference type="ARBA" id="ARBA00010928"/>
    </source>
</evidence>
<dbReference type="SUPFAM" id="SSF47240">
    <property type="entry name" value="Ferritin-like"/>
    <property type="match status" value="1"/>
</dbReference>
<dbReference type="InterPro" id="IPR008331">
    <property type="entry name" value="Ferritin_DPS_dom"/>
</dbReference>
<comment type="similarity">
    <text evidence="2">Belongs to the Gfo/Idh/MocA family.</text>
</comment>
<feature type="domain" description="GFO/IDH/MocA-like oxidoreductase" evidence="7">
    <location>
        <begin position="132"/>
        <end position="246"/>
    </location>
</feature>
<dbReference type="GO" id="GO:0003677">
    <property type="term" value="F:DNA binding"/>
    <property type="evidence" value="ECO:0007669"/>
    <property type="project" value="UniProtKB-KW"/>
</dbReference>
<dbReference type="InterPro" id="IPR023188">
    <property type="entry name" value="DPS_DNA-bd_CS"/>
</dbReference>
<dbReference type="PANTHER" id="PTHR22604:SF105">
    <property type="entry name" value="TRANS-1,2-DIHYDROBENZENE-1,2-DIOL DEHYDROGENASE"/>
    <property type="match status" value="1"/>
</dbReference>
<dbReference type="PANTHER" id="PTHR22604">
    <property type="entry name" value="OXIDOREDUCTASES"/>
    <property type="match status" value="1"/>
</dbReference>
<sequence>MQLINYGIMGAAQIAPRFIAGLREAGAAQVLAIGTRNLSRTQKFAHANQIPRAYGSYAELVADPDLDVIYIPLYNGGHYAGAKLAINHGKSVLLEKPFTLTLDQAQNLFTLAQQHQVTLMAAQKAVFLALTQKIKQLLQQGAIGEVSWIDAQSYHPGGTKIAWFQDITAGGGAFHGSAVYPLDYIQYLLAQRFTSYHGLCQRQAPAADQQSDVILQTEKNILVHLFITAKTPLPSRMIIYGSHGKIVIPDYWKASNATLYDNTGHATSLQVTQNSEFVFEIQHFNQLWSQHQLTSPVMTPTLTCHTVAIIEDLYRQWTTSIWFEKRFHNCYSISVTNSYEEGFIMTTYNYDFPRSKAQLNQLIADISQLKVNVQQTHWYMRGENFFRLHPLMDEYGDQLSEQLDQIAERLIALNGSPLATTHEFIENTGLPDDKVAFDQLTMTEFMQRLVDQFKYLRDQYQKGIEVTDEEKDFPTQDMLNGFKDETDKNIWMISAYLGKAPFAD</sequence>
<dbReference type="SUPFAM" id="SSF51735">
    <property type="entry name" value="NAD(P)-binding Rossmann-fold domains"/>
    <property type="match status" value="1"/>
</dbReference>
<dbReference type="EMBL" id="LT630287">
    <property type="protein sequence ID" value="SFV40003.1"/>
    <property type="molecule type" value="Genomic_DNA"/>
</dbReference>
<evidence type="ECO:0000256" key="1">
    <source>
        <dbReference type="ARBA" id="ARBA00009497"/>
    </source>
</evidence>
<feature type="domain" description="Ferritin/DPS" evidence="5">
    <location>
        <begin position="357"/>
        <end position="500"/>
    </location>
</feature>
<dbReference type="InterPro" id="IPR000683">
    <property type="entry name" value="Gfo/Idh/MocA-like_OxRdtase_N"/>
</dbReference>
<evidence type="ECO:0000256" key="3">
    <source>
        <dbReference type="ARBA" id="ARBA00023002"/>
    </source>
</evidence>
<keyword evidence="3 8" id="KW-0560">Oxidoreductase</keyword>
<dbReference type="AlphaFoldDB" id="A0A1K1KMC9"/>
<gene>
    <name evidence="8" type="ORF">LAC1533_0583</name>
</gene>
<comment type="similarity">
    <text evidence="1 4">Belongs to the Dps family.</text>
</comment>
<feature type="domain" description="Gfo/Idh/MocA-like oxidoreductase N-terminal" evidence="6">
    <location>
        <begin position="4"/>
        <end position="121"/>
    </location>
</feature>
<dbReference type="InterPro" id="IPR009078">
    <property type="entry name" value="Ferritin-like_SF"/>
</dbReference>
<dbReference type="KEGG" id="laca:LAC1533_0583"/>
<dbReference type="EC" id="1.16.3.1" evidence="8"/>
<evidence type="ECO:0000313" key="8">
    <source>
        <dbReference type="EMBL" id="SFV40003.1"/>
    </source>
</evidence>
<proteinExistence type="inferred from homology"/>
<dbReference type="Gene3D" id="1.20.1260.10">
    <property type="match status" value="1"/>
</dbReference>
<dbReference type="PRINTS" id="PR01346">
    <property type="entry name" value="HELNAPAPROT"/>
</dbReference>
<evidence type="ECO:0000259" key="6">
    <source>
        <dbReference type="Pfam" id="PF01408"/>
    </source>
</evidence>
<dbReference type="Pfam" id="PF00210">
    <property type="entry name" value="Ferritin"/>
    <property type="match status" value="1"/>
</dbReference>
<protein>
    <submittedName>
        <fullName evidence="8">Non-specific DNA-binding protein Dps / Iron-binding ferritin-like antioxidant protein / Ferroxidase</fullName>
        <ecNumber evidence="8">1.16.3.1</ecNumber>
    </submittedName>
</protein>
<dbReference type="Gene3D" id="3.30.360.10">
    <property type="entry name" value="Dihydrodipicolinate Reductase, domain 2"/>
    <property type="match status" value="1"/>
</dbReference>
<accession>A0A1K1KMC9</accession>
<dbReference type="InterPro" id="IPR012347">
    <property type="entry name" value="Ferritin-like"/>
</dbReference>
<evidence type="ECO:0000259" key="7">
    <source>
        <dbReference type="Pfam" id="PF22725"/>
    </source>
</evidence>
<dbReference type="InterPro" id="IPR002177">
    <property type="entry name" value="DPS_DNA-bd"/>
</dbReference>
<evidence type="ECO:0000256" key="4">
    <source>
        <dbReference type="RuleBase" id="RU003875"/>
    </source>
</evidence>
<dbReference type="Pfam" id="PF01408">
    <property type="entry name" value="GFO_IDH_MocA"/>
    <property type="match status" value="1"/>
</dbReference>
<dbReference type="Pfam" id="PF22725">
    <property type="entry name" value="GFO_IDH_MocA_C3"/>
    <property type="match status" value="1"/>
</dbReference>
<dbReference type="InterPro" id="IPR050984">
    <property type="entry name" value="Gfo/Idh/MocA_domain"/>
</dbReference>
<organism evidence="8 9">
    <name type="scientific">Ligilactobacillus acidipiscis</name>
    <dbReference type="NCBI Taxonomy" id="89059"/>
    <lineage>
        <taxon>Bacteria</taxon>
        <taxon>Bacillati</taxon>
        <taxon>Bacillota</taxon>
        <taxon>Bacilli</taxon>
        <taxon>Lactobacillales</taxon>
        <taxon>Lactobacillaceae</taxon>
        <taxon>Ligilactobacillus</taxon>
    </lineage>
</organism>
<dbReference type="PROSITE" id="PS00819">
    <property type="entry name" value="DPS_2"/>
    <property type="match status" value="1"/>
</dbReference>
<dbReference type="SUPFAM" id="SSF55347">
    <property type="entry name" value="Glyceraldehyde-3-phosphate dehydrogenase-like, C-terminal domain"/>
    <property type="match status" value="1"/>
</dbReference>
<dbReference type="Gene3D" id="3.40.50.720">
    <property type="entry name" value="NAD(P)-binding Rossmann-like Domain"/>
    <property type="match status" value="1"/>
</dbReference>
<reference evidence="9" key="1">
    <citation type="submission" date="2016-11" db="EMBL/GenBank/DDBJ databases">
        <authorList>
            <person name="Papadimitriou K."/>
        </authorList>
    </citation>
    <scope>NUCLEOTIDE SEQUENCE [LARGE SCALE GENOMIC DNA]</scope>
    <source>
        <strain evidence="9">ACA-DC 1533</strain>
    </source>
</reference>
<keyword evidence="8" id="KW-0238">DNA-binding</keyword>
<evidence type="ECO:0000259" key="5">
    <source>
        <dbReference type="Pfam" id="PF00210"/>
    </source>
</evidence>
<evidence type="ECO:0000313" key="9">
    <source>
        <dbReference type="Proteomes" id="UP000190935"/>
    </source>
</evidence>
<dbReference type="PROSITE" id="PS00818">
    <property type="entry name" value="DPS_1"/>
    <property type="match status" value="1"/>
</dbReference>
<dbReference type="Proteomes" id="UP000190935">
    <property type="component" value="Chromosome I"/>
</dbReference>
<dbReference type="GO" id="GO:0008199">
    <property type="term" value="F:ferric iron binding"/>
    <property type="evidence" value="ECO:0007669"/>
    <property type="project" value="InterPro"/>
</dbReference>
<dbReference type="InterPro" id="IPR055170">
    <property type="entry name" value="GFO_IDH_MocA-like_dom"/>
</dbReference>
<name>A0A1K1KMC9_9LACO</name>